<evidence type="ECO:0000313" key="2">
    <source>
        <dbReference type="EMBL" id="RGL11380.1"/>
    </source>
</evidence>
<feature type="signal peptide" evidence="1">
    <location>
        <begin position="1"/>
        <end position="22"/>
    </location>
</feature>
<reference evidence="2 3" key="1">
    <citation type="submission" date="2018-08" db="EMBL/GenBank/DDBJ databases">
        <title>A genome reference for cultivated species of the human gut microbiota.</title>
        <authorList>
            <person name="Zou Y."/>
            <person name="Xue W."/>
            <person name="Luo G."/>
        </authorList>
    </citation>
    <scope>NUCLEOTIDE SEQUENCE [LARGE SCALE GENOMIC DNA]</scope>
    <source>
        <strain evidence="2 3">TF08-13</strain>
    </source>
</reference>
<sequence>MRAKLVLCILLTIICASSKSQTLVGKTIKGDSLILTDSTGHVYFEAIQPIAPATATAKKKKMLRPQRIDREIMKTTFIPKGQWMAGGTVSYSEHEEDNLNFLVLKDVKGLGYTFSLSPYLGYFFKDNVAAGVRFAYNRTYLDMSNFELNLGEDFNINLKDLYWLEHKYEVSGFLRTYMPIGKSKIFGLFNEVRLTYGYSTGKNSTGSGTEYDGTFERAHNLQIGIAPGMAAFITNWSAVEVSVGVMGYNFKWQNQTTNQIESGTRRTSSGNFKINLFSINIGMTFYL</sequence>
<organism evidence="2 3">
    <name type="scientific">Bacteroides uniformis</name>
    <dbReference type="NCBI Taxonomy" id="820"/>
    <lineage>
        <taxon>Bacteria</taxon>
        <taxon>Pseudomonadati</taxon>
        <taxon>Bacteroidota</taxon>
        <taxon>Bacteroidia</taxon>
        <taxon>Bacteroidales</taxon>
        <taxon>Bacteroidaceae</taxon>
        <taxon>Bacteroides</taxon>
    </lineage>
</organism>
<dbReference type="Proteomes" id="UP000260795">
    <property type="component" value="Unassembled WGS sequence"/>
</dbReference>
<evidence type="ECO:0000313" key="3">
    <source>
        <dbReference type="Proteomes" id="UP000260795"/>
    </source>
</evidence>
<comment type="caution">
    <text evidence="2">The sequence shown here is derived from an EMBL/GenBank/DDBJ whole genome shotgun (WGS) entry which is preliminary data.</text>
</comment>
<evidence type="ECO:0008006" key="4">
    <source>
        <dbReference type="Google" id="ProtNLM"/>
    </source>
</evidence>
<feature type="chain" id="PRO_5017581376" description="Outer membrane protein beta-barrel domain-containing protein" evidence="1">
    <location>
        <begin position="23"/>
        <end position="287"/>
    </location>
</feature>
<accession>A0A3E4QW32</accession>
<keyword evidence="1" id="KW-0732">Signal</keyword>
<gene>
    <name evidence="2" type="ORF">DXC80_14720</name>
</gene>
<dbReference type="AlphaFoldDB" id="A0A3E4QW32"/>
<name>A0A3E4QW32_BACUN</name>
<dbReference type="EMBL" id="QSRK01000024">
    <property type="protein sequence ID" value="RGL11380.1"/>
    <property type="molecule type" value="Genomic_DNA"/>
</dbReference>
<protein>
    <recommendedName>
        <fullName evidence="4">Outer membrane protein beta-barrel domain-containing protein</fullName>
    </recommendedName>
</protein>
<proteinExistence type="predicted"/>
<evidence type="ECO:0000256" key="1">
    <source>
        <dbReference type="SAM" id="SignalP"/>
    </source>
</evidence>